<sequence>MNGETVGRPDDDLVCYVRVQGPFSRLGTHLGPYSPGKKVILTAKFADMVFDGQTGNMLVWGMENS</sequence>
<comment type="caution">
    <text evidence="1">The sequence shown here is derived from an EMBL/GenBank/DDBJ whole genome shotgun (WGS) entry which is preliminary data.</text>
</comment>
<dbReference type="Proteomes" id="UP000287188">
    <property type="component" value="Unassembled WGS sequence"/>
</dbReference>
<accession>A0A402AEN2</accession>
<evidence type="ECO:0000313" key="2">
    <source>
        <dbReference type="Proteomes" id="UP000287188"/>
    </source>
</evidence>
<dbReference type="EMBL" id="BIFS01000001">
    <property type="protein sequence ID" value="GCE17543.1"/>
    <property type="molecule type" value="Genomic_DNA"/>
</dbReference>
<dbReference type="AlphaFoldDB" id="A0A402AEN2"/>
<reference evidence="2" key="1">
    <citation type="submission" date="2018-12" db="EMBL/GenBank/DDBJ databases">
        <title>Tengunoibacter tsumagoiensis gen. nov., sp. nov., Dictyobacter kobayashii sp. nov., D. alpinus sp. nov., and D. joshuensis sp. nov. and description of Dictyobacteraceae fam. nov. within the order Ktedonobacterales isolated from Tengu-no-mugimeshi.</title>
        <authorList>
            <person name="Wang C.M."/>
            <person name="Zheng Y."/>
            <person name="Sakai Y."/>
            <person name="Toyoda A."/>
            <person name="Minakuchi Y."/>
            <person name="Abe K."/>
            <person name="Yokota A."/>
            <person name="Yabe S."/>
        </authorList>
    </citation>
    <scope>NUCLEOTIDE SEQUENCE [LARGE SCALE GENOMIC DNA]</scope>
    <source>
        <strain evidence="2">Uno11</strain>
    </source>
</reference>
<evidence type="ECO:0000313" key="1">
    <source>
        <dbReference type="EMBL" id="GCE17543.1"/>
    </source>
</evidence>
<name>A0A402AEN2_9CHLR</name>
<organism evidence="1 2">
    <name type="scientific">Dictyobacter kobayashii</name>
    <dbReference type="NCBI Taxonomy" id="2014872"/>
    <lineage>
        <taxon>Bacteria</taxon>
        <taxon>Bacillati</taxon>
        <taxon>Chloroflexota</taxon>
        <taxon>Ktedonobacteria</taxon>
        <taxon>Ktedonobacterales</taxon>
        <taxon>Dictyobacteraceae</taxon>
        <taxon>Dictyobacter</taxon>
    </lineage>
</organism>
<proteinExistence type="predicted"/>
<keyword evidence="2" id="KW-1185">Reference proteome</keyword>
<protein>
    <submittedName>
        <fullName evidence="1">Uncharacterized protein</fullName>
    </submittedName>
</protein>
<gene>
    <name evidence="1" type="ORF">KDK_13430</name>
</gene>